<keyword evidence="3" id="KW-1185">Reference proteome</keyword>
<dbReference type="PANTHER" id="PTHR36350">
    <property type="entry name" value="TRANSMEMBRANE PROTEIN"/>
    <property type="match status" value="1"/>
</dbReference>
<gene>
    <name evidence="2" type="ORF">CFOL_v3_22904</name>
</gene>
<dbReference type="OrthoDB" id="1425929at2759"/>
<proteinExistence type="predicted"/>
<dbReference type="PANTHER" id="PTHR36350:SF3">
    <property type="entry name" value="TRANSMEMBRANE PROTEIN"/>
    <property type="match status" value="1"/>
</dbReference>
<dbReference type="EMBL" id="BDDD01001976">
    <property type="protein sequence ID" value="GAV79439.1"/>
    <property type="molecule type" value="Genomic_DNA"/>
</dbReference>
<dbReference type="InParanoid" id="A0A1Q3CGU3"/>
<comment type="caution">
    <text evidence="2">The sequence shown here is derived from an EMBL/GenBank/DDBJ whole genome shotgun (WGS) entry which is preliminary data.</text>
</comment>
<dbReference type="Proteomes" id="UP000187406">
    <property type="component" value="Unassembled WGS sequence"/>
</dbReference>
<keyword evidence="1" id="KW-1133">Transmembrane helix</keyword>
<dbReference type="AlphaFoldDB" id="A0A1Q3CGU3"/>
<accession>A0A1Q3CGU3</accession>
<evidence type="ECO:0000256" key="1">
    <source>
        <dbReference type="SAM" id="Phobius"/>
    </source>
</evidence>
<name>A0A1Q3CGU3_CEPFO</name>
<evidence type="ECO:0008006" key="4">
    <source>
        <dbReference type="Google" id="ProtNLM"/>
    </source>
</evidence>
<feature type="transmembrane region" description="Helical" evidence="1">
    <location>
        <begin position="31"/>
        <end position="53"/>
    </location>
</feature>
<reference evidence="3" key="1">
    <citation type="submission" date="2016-04" db="EMBL/GenBank/DDBJ databases">
        <title>Cephalotus genome sequencing.</title>
        <authorList>
            <person name="Fukushima K."/>
            <person name="Hasebe M."/>
            <person name="Fang X."/>
        </authorList>
    </citation>
    <scope>NUCLEOTIDE SEQUENCE [LARGE SCALE GENOMIC DNA]</scope>
    <source>
        <strain evidence="3">cv. St1</strain>
    </source>
</reference>
<keyword evidence="1" id="KW-0812">Transmembrane</keyword>
<evidence type="ECO:0000313" key="3">
    <source>
        <dbReference type="Proteomes" id="UP000187406"/>
    </source>
</evidence>
<sequence length="246" mass="28416">MIKNRIISSAAIEVLAFLMGFLANFKVKTKYGALAMTTTPIIIIGGIYMAWTYKRQAWRRKKSPTRSMSLAVIHGGKLALDRLVHYPEVSTDAISDLQVELGKEHPDFKKLQVTIAQLEMSGKEAEAVKILEEEMKQALHQKKPQEAYEIEMLLVEMLIYKGDFKEAGKRHCLKQEEITDARRPLYKAIIHIMSGRCEDAHKFWNDFKDIRAQFKDIELDEFVEDFQKFEEVVKKHILEANKKATD</sequence>
<organism evidence="2 3">
    <name type="scientific">Cephalotus follicularis</name>
    <name type="common">Albany pitcher plant</name>
    <dbReference type="NCBI Taxonomy" id="3775"/>
    <lineage>
        <taxon>Eukaryota</taxon>
        <taxon>Viridiplantae</taxon>
        <taxon>Streptophyta</taxon>
        <taxon>Embryophyta</taxon>
        <taxon>Tracheophyta</taxon>
        <taxon>Spermatophyta</taxon>
        <taxon>Magnoliopsida</taxon>
        <taxon>eudicotyledons</taxon>
        <taxon>Gunneridae</taxon>
        <taxon>Pentapetalae</taxon>
        <taxon>rosids</taxon>
        <taxon>fabids</taxon>
        <taxon>Oxalidales</taxon>
        <taxon>Cephalotaceae</taxon>
        <taxon>Cephalotus</taxon>
    </lineage>
</organism>
<keyword evidence="1" id="KW-0472">Membrane</keyword>
<protein>
    <recommendedName>
        <fullName evidence="4">Tetratricopeptide repeat protein</fullName>
    </recommendedName>
</protein>
<feature type="transmembrane region" description="Helical" evidence="1">
    <location>
        <begin position="7"/>
        <end position="25"/>
    </location>
</feature>
<evidence type="ECO:0000313" key="2">
    <source>
        <dbReference type="EMBL" id="GAV79439.1"/>
    </source>
</evidence>